<evidence type="ECO:0000313" key="3">
    <source>
        <dbReference type="Proteomes" id="UP000789759"/>
    </source>
</evidence>
<proteinExistence type="predicted"/>
<evidence type="ECO:0000256" key="1">
    <source>
        <dbReference type="SAM" id="MobiDB-lite"/>
    </source>
</evidence>
<accession>A0A9N9GAG1</accession>
<evidence type="ECO:0000313" key="2">
    <source>
        <dbReference type="EMBL" id="CAG8592970.1"/>
    </source>
</evidence>
<feature type="compositionally biased region" description="Polar residues" evidence="1">
    <location>
        <begin position="217"/>
        <end position="238"/>
    </location>
</feature>
<organism evidence="2 3">
    <name type="scientific">Cetraspora pellucida</name>
    <dbReference type="NCBI Taxonomy" id="1433469"/>
    <lineage>
        <taxon>Eukaryota</taxon>
        <taxon>Fungi</taxon>
        <taxon>Fungi incertae sedis</taxon>
        <taxon>Mucoromycota</taxon>
        <taxon>Glomeromycotina</taxon>
        <taxon>Glomeromycetes</taxon>
        <taxon>Diversisporales</taxon>
        <taxon>Gigasporaceae</taxon>
        <taxon>Cetraspora</taxon>
    </lineage>
</organism>
<sequence>MPCYVDTIVKINQVRQSDKEESKLTVVWRIGTYPVESENCDMEMVLFVPINEFERDCNMQSVFEKNEYYSVGGKVVPGSYNGKLRLKMTVASSTHLTIKRDPGSNRCPLKVSLVGVAQDTAKEVNDENAIVRVLVKDYVGQSNSFIVNIVFPYTNSRFKHLMNSLRPNESVLFVIGQMEKKDSSSSQTTPGLYKSVRSRLLNAHQSVSENLSKESPVKNSTNDGELNQSTIGSSISKLHSSKRVRVEDEDSEHGNITSEGKKKVSNCAKAIKGEKRFSVVHNTRKRAGLFKSEDAE</sequence>
<protein>
    <submittedName>
        <fullName evidence="2">24137_t:CDS:1</fullName>
    </submittedName>
</protein>
<dbReference type="Proteomes" id="UP000789759">
    <property type="component" value="Unassembled WGS sequence"/>
</dbReference>
<dbReference type="AlphaFoldDB" id="A0A9N9GAG1"/>
<feature type="region of interest" description="Disordered" evidence="1">
    <location>
        <begin position="207"/>
        <end position="262"/>
    </location>
</feature>
<gene>
    <name evidence="2" type="ORF">CPELLU_LOCUS6626</name>
</gene>
<name>A0A9N9GAG1_9GLOM</name>
<reference evidence="2" key="1">
    <citation type="submission" date="2021-06" db="EMBL/GenBank/DDBJ databases">
        <authorList>
            <person name="Kallberg Y."/>
            <person name="Tangrot J."/>
            <person name="Rosling A."/>
        </authorList>
    </citation>
    <scope>NUCLEOTIDE SEQUENCE</scope>
    <source>
        <strain evidence="2">FL966</strain>
    </source>
</reference>
<keyword evidence="3" id="KW-1185">Reference proteome</keyword>
<comment type="caution">
    <text evidence="2">The sequence shown here is derived from an EMBL/GenBank/DDBJ whole genome shotgun (WGS) entry which is preliminary data.</text>
</comment>
<dbReference type="EMBL" id="CAJVQA010004167">
    <property type="protein sequence ID" value="CAG8592970.1"/>
    <property type="molecule type" value="Genomic_DNA"/>
</dbReference>
<dbReference type="OrthoDB" id="2397048at2759"/>